<dbReference type="InterPro" id="IPR012373">
    <property type="entry name" value="Ferrdict_sens_TM"/>
</dbReference>
<reference evidence="3 4" key="1">
    <citation type="submission" date="2020-08" db="EMBL/GenBank/DDBJ databases">
        <title>Genomic Encyclopedia of Type Strains, Phase IV (KMG-IV): sequencing the most valuable type-strain genomes for metagenomic binning, comparative biology and taxonomic classification.</title>
        <authorList>
            <person name="Goeker M."/>
        </authorList>
    </citation>
    <scope>NUCLEOTIDE SEQUENCE [LARGE SCALE GENOMIC DNA]</scope>
    <source>
        <strain evidence="3 4">DSM 101535</strain>
    </source>
</reference>
<dbReference type="InterPro" id="IPR006860">
    <property type="entry name" value="FecR"/>
</dbReference>
<dbReference type="EMBL" id="JACIJN010000005">
    <property type="protein sequence ID" value="MBB5725798.1"/>
    <property type="molecule type" value="Genomic_DNA"/>
</dbReference>
<dbReference type="InterPro" id="IPR032623">
    <property type="entry name" value="FecR_N"/>
</dbReference>
<dbReference type="Pfam" id="PF16220">
    <property type="entry name" value="DUF4880"/>
    <property type="match status" value="1"/>
</dbReference>
<dbReference type="Pfam" id="PF04773">
    <property type="entry name" value="FecR"/>
    <property type="match status" value="1"/>
</dbReference>
<dbReference type="PIRSF" id="PIRSF018266">
    <property type="entry name" value="FecR"/>
    <property type="match status" value="1"/>
</dbReference>
<protein>
    <submittedName>
        <fullName evidence="3">Transmembrane sensor</fullName>
    </submittedName>
</protein>
<sequence>MTDETDALPAHVVDEAIGWMMAIREDALTAAERLEFEAWLTTDHRHLAAWHRLDGALAPFRSVAAHISGAALAASLEQQRVSRRTVLRKGAGAVAGSAFCLATVDRFVPLVDAGARFRTNTAQRKQYPLPDGSVLTLDARSAADAMADDRRGLSIREGTALITAAPSAQPFTVTAGALHVTWPRGTAMIVHRAGDSRVVAIDQPIVVTLGDRLTNRAHAGEGFALVDGALRQLAANETLDASSWVQGSLLLHDRPLGSLIAALRPYQPGILAITDAAASLRISGVFDLARIDSTLDMIVGLLPVRVRRIGSLFRRIEPLAG</sequence>
<dbReference type="Gene3D" id="2.60.120.1440">
    <property type="match status" value="1"/>
</dbReference>
<keyword evidence="3" id="KW-0812">Transmembrane</keyword>
<dbReference type="RefSeq" id="WP_184035836.1">
    <property type="nucleotide sequence ID" value="NZ_BAABAR010000003.1"/>
</dbReference>
<dbReference type="Proteomes" id="UP000560131">
    <property type="component" value="Unassembled WGS sequence"/>
</dbReference>
<feature type="domain" description="FecR N-terminal" evidence="2">
    <location>
        <begin position="14"/>
        <end position="53"/>
    </location>
</feature>
<organism evidence="3 4">
    <name type="scientific">Sphingomonas endophytica</name>
    <dbReference type="NCBI Taxonomy" id="869719"/>
    <lineage>
        <taxon>Bacteria</taxon>
        <taxon>Pseudomonadati</taxon>
        <taxon>Pseudomonadota</taxon>
        <taxon>Alphaproteobacteria</taxon>
        <taxon>Sphingomonadales</taxon>
        <taxon>Sphingomonadaceae</taxon>
        <taxon>Sphingomonas</taxon>
    </lineage>
</organism>
<comment type="caution">
    <text evidence="3">The sequence shown here is derived from an EMBL/GenBank/DDBJ whole genome shotgun (WGS) entry which is preliminary data.</text>
</comment>
<proteinExistence type="predicted"/>
<feature type="domain" description="FecR protein" evidence="1">
    <location>
        <begin position="116"/>
        <end position="198"/>
    </location>
</feature>
<gene>
    <name evidence="3" type="ORF">FHS97_001730</name>
</gene>
<evidence type="ECO:0000259" key="2">
    <source>
        <dbReference type="Pfam" id="PF16220"/>
    </source>
</evidence>
<evidence type="ECO:0000259" key="1">
    <source>
        <dbReference type="Pfam" id="PF04773"/>
    </source>
</evidence>
<accession>A0ABR6N4U1</accession>
<name>A0ABR6N4U1_9SPHN</name>
<keyword evidence="4" id="KW-1185">Reference proteome</keyword>
<dbReference type="PANTHER" id="PTHR30273:SF2">
    <property type="entry name" value="PROTEIN FECR"/>
    <property type="match status" value="1"/>
</dbReference>
<dbReference type="PANTHER" id="PTHR30273">
    <property type="entry name" value="PERIPLASMIC SIGNAL SENSOR AND SIGMA FACTOR ACTIVATOR FECR-RELATED"/>
    <property type="match status" value="1"/>
</dbReference>
<evidence type="ECO:0000313" key="4">
    <source>
        <dbReference type="Proteomes" id="UP000560131"/>
    </source>
</evidence>
<evidence type="ECO:0000313" key="3">
    <source>
        <dbReference type="EMBL" id="MBB5725798.1"/>
    </source>
</evidence>
<keyword evidence="3" id="KW-0472">Membrane</keyword>